<gene>
    <name evidence="2" type="ORF">Sangu_1196400</name>
</gene>
<dbReference type="EMBL" id="JACGWK010000007">
    <property type="protein sequence ID" value="KAL0343090.1"/>
    <property type="molecule type" value="Genomic_DNA"/>
</dbReference>
<name>A0AAW2NJV4_9LAMI</name>
<comment type="caution">
    <text evidence="2">The sequence shown here is derived from an EMBL/GenBank/DDBJ whole genome shotgun (WGS) entry which is preliminary data.</text>
</comment>
<dbReference type="InterPro" id="IPR003903">
    <property type="entry name" value="UIM_dom"/>
</dbReference>
<evidence type="ECO:0000313" key="2">
    <source>
        <dbReference type="EMBL" id="KAL0343090.1"/>
    </source>
</evidence>
<sequence>MSFDFLCMTISEQLTCDMSVQDDENALLQQALAMSMDDSSSTVAVRDTDMSDASADDHDLQLGESLR</sequence>
<feature type="compositionally biased region" description="Basic and acidic residues" evidence="1">
    <location>
        <begin position="55"/>
        <end position="67"/>
    </location>
</feature>
<dbReference type="AlphaFoldDB" id="A0AAW2NJV4"/>
<evidence type="ECO:0000256" key="1">
    <source>
        <dbReference type="SAM" id="MobiDB-lite"/>
    </source>
</evidence>
<proteinExistence type="predicted"/>
<feature type="region of interest" description="Disordered" evidence="1">
    <location>
        <begin position="37"/>
        <end position="67"/>
    </location>
</feature>
<dbReference type="PROSITE" id="PS50330">
    <property type="entry name" value="UIM"/>
    <property type="match status" value="1"/>
</dbReference>
<protein>
    <submittedName>
        <fullName evidence="2">Uncharacterized protein</fullName>
    </submittedName>
</protein>
<accession>A0AAW2NJV4</accession>
<reference evidence="2" key="2">
    <citation type="journal article" date="2024" name="Plant">
        <title>Genomic evolution and insights into agronomic trait innovations of Sesamum species.</title>
        <authorList>
            <person name="Miao H."/>
            <person name="Wang L."/>
            <person name="Qu L."/>
            <person name="Liu H."/>
            <person name="Sun Y."/>
            <person name="Le M."/>
            <person name="Wang Q."/>
            <person name="Wei S."/>
            <person name="Zheng Y."/>
            <person name="Lin W."/>
            <person name="Duan Y."/>
            <person name="Cao H."/>
            <person name="Xiong S."/>
            <person name="Wang X."/>
            <person name="Wei L."/>
            <person name="Li C."/>
            <person name="Ma Q."/>
            <person name="Ju M."/>
            <person name="Zhao R."/>
            <person name="Li G."/>
            <person name="Mu C."/>
            <person name="Tian Q."/>
            <person name="Mei H."/>
            <person name="Zhang T."/>
            <person name="Gao T."/>
            <person name="Zhang H."/>
        </authorList>
    </citation>
    <scope>NUCLEOTIDE SEQUENCE</scope>
    <source>
        <strain evidence="2">G01</strain>
    </source>
</reference>
<organism evidence="2">
    <name type="scientific">Sesamum angustifolium</name>
    <dbReference type="NCBI Taxonomy" id="2727405"/>
    <lineage>
        <taxon>Eukaryota</taxon>
        <taxon>Viridiplantae</taxon>
        <taxon>Streptophyta</taxon>
        <taxon>Embryophyta</taxon>
        <taxon>Tracheophyta</taxon>
        <taxon>Spermatophyta</taxon>
        <taxon>Magnoliopsida</taxon>
        <taxon>eudicotyledons</taxon>
        <taxon>Gunneridae</taxon>
        <taxon>Pentapetalae</taxon>
        <taxon>asterids</taxon>
        <taxon>lamiids</taxon>
        <taxon>Lamiales</taxon>
        <taxon>Pedaliaceae</taxon>
        <taxon>Sesamum</taxon>
    </lineage>
</organism>
<reference evidence="2" key="1">
    <citation type="submission" date="2020-06" db="EMBL/GenBank/DDBJ databases">
        <authorList>
            <person name="Li T."/>
            <person name="Hu X."/>
            <person name="Zhang T."/>
            <person name="Song X."/>
            <person name="Zhang H."/>
            <person name="Dai N."/>
            <person name="Sheng W."/>
            <person name="Hou X."/>
            <person name="Wei L."/>
        </authorList>
    </citation>
    <scope>NUCLEOTIDE SEQUENCE</scope>
    <source>
        <strain evidence="2">G01</strain>
        <tissue evidence="2">Leaf</tissue>
    </source>
</reference>